<reference evidence="6" key="1">
    <citation type="journal article" date="2013" name="Nat. Genet.">
        <title>The Capsella rubella genome and the genomic consequences of rapid mating system evolution.</title>
        <authorList>
            <person name="Slotte T."/>
            <person name="Hazzouri K.M."/>
            <person name="Agren J.A."/>
            <person name="Koenig D."/>
            <person name="Maumus F."/>
            <person name="Guo Y.L."/>
            <person name="Steige K."/>
            <person name="Platts A.E."/>
            <person name="Escobar J.S."/>
            <person name="Newman L.K."/>
            <person name="Wang W."/>
            <person name="Mandakova T."/>
            <person name="Vello E."/>
            <person name="Smith L.M."/>
            <person name="Henz S.R."/>
            <person name="Steffen J."/>
            <person name="Takuno S."/>
            <person name="Brandvain Y."/>
            <person name="Coop G."/>
            <person name="Andolfatto P."/>
            <person name="Hu T.T."/>
            <person name="Blanchette M."/>
            <person name="Clark R.M."/>
            <person name="Quesneville H."/>
            <person name="Nordborg M."/>
            <person name="Gaut B.S."/>
            <person name="Lysak M.A."/>
            <person name="Jenkins J."/>
            <person name="Grimwood J."/>
            <person name="Chapman J."/>
            <person name="Prochnik S."/>
            <person name="Shu S."/>
            <person name="Rokhsar D."/>
            <person name="Schmutz J."/>
            <person name="Weigel D."/>
            <person name="Wright S.I."/>
        </authorList>
    </citation>
    <scope>NUCLEOTIDE SEQUENCE [LARGE SCALE GENOMIC DNA]</scope>
    <source>
        <strain evidence="6">cv. Monte Gargano</strain>
    </source>
</reference>
<keyword evidence="3" id="KW-1133">Transmembrane helix</keyword>
<organism evidence="5 6">
    <name type="scientific">Capsella rubella</name>
    <dbReference type="NCBI Taxonomy" id="81985"/>
    <lineage>
        <taxon>Eukaryota</taxon>
        <taxon>Viridiplantae</taxon>
        <taxon>Streptophyta</taxon>
        <taxon>Embryophyta</taxon>
        <taxon>Tracheophyta</taxon>
        <taxon>Spermatophyta</taxon>
        <taxon>Magnoliopsida</taxon>
        <taxon>eudicotyledons</taxon>
        <taxon>Gunneridae</taxon>
        <taxon>Pentapetalae</taxon>
        <taxon>rosids</taxon>
        <taxon>malvids</taxon>
        <taxon>Brassicales</taxon>
        <taxon>Brassicaceae</taxon>
        <taxon>Camelineae</taxon>
        <taxon>Capsella</taxon>
    </lineage>
</organism>
<keyword evidence="3" id="KW-0812">Transmembrane</keyword>
<dbReference type="InterPro" id="IPR042201">
    <property type="entry name" value="FH2_Formin_sf"/>
</dbReference>
<dbReference type="SUPFAM" id="SSF101447">
    <property type="entry name" value="Formin homology 2 domain (FH2 domain)"/>
    <property type="match status" value="1"/>
</dbReference>
<dbReference type="Pfam" id="PF02181">
    <property type="entry name" value="FH2"/>
    <property type="match status" value="1"/>
</dbReference>
<dbReference type="EMBL" id="KB870812">
    <property type="protein sequence ID" value="EOA12930.1"/>
    <property type="molecule type" value="Genomic_DNA"/>
</dbReference>
<dbReference type="PANTHER" id="PTHR23213:SF352">
    <property type="entry name" value="FORMIN-LIKE PROTEIN 9"/>
    <property type="match status" value="1"/>
</dbReference>
<gene>
    <name evidence="5" type="ORF">CARUB_v10025908mg</name>
</gene>
<keyword evidence="6" id="KW-1185">Reference proteome</keyword>
<dbReference type="GO" id="GO:0051015">
    <property type="term" value="F:actin filament binding"/>
    <property type="evidence" value="ECO:0007669"/>
    <property type="project" value="InterPro"/>
</dbReference>
<dbReference type="GO" id="GO:0045010">
    <property type="term" value="P:actin nucleation"/>
    <property type="evidence" value="ECO:0007669"/>
    <property type="project" value="InterPro"/>
</dbReference>
<evidence type="ECO:0000256" key="3">
    <source>
        <dbReference type="SAM" id="Phobius"/>
    </source>
</evidence>
<evidence type="ECO:0000259" key="4">
    <source>
        <dbReference type="PROSITE" id="PS51444"/>
    </source>
</evidence>
<accession>R0GKV2</accession>
<dbReference type="InterPro" id="IPR015425">
    <property type="entry name" value="FH2_Formin"/>
</dbReference>
<dbReference type="eggNOG" id="KOG1922">
    <property type="taxonomic scope" value="Eukaryota"/>
</dbReference>
<evidence type="ECO:0000313" key="5">
    <source>
        <dbReference type="EMBL" id="EOA12930.1"/>
    </source>
</evidence>
<feature type="domain" description="FH2" evidence="4">
    <location>
        <begin position="419"/>
        <end position="794"/>
    </location>
</feature>
<dbReference type="PANTHER" id="PTHR23213">
    <property type="entry name" value="FORMIN-RELATED"/>
    <property type="match status" value="1"/>
</dbReference>
<feature type="transmembrane region" description="Helical" evidence="3">
    <location>
        <begin position="114"/>
        <end position="136"/>
    </location>
</feature>
<feature type="transmembrane region" description="Helical" evidence="3">
    <location>
        <begin position="84"/>
        <end position="102"/>
    </location>
</feature>
<dbReference type="STRING" id="81985.R0GKV2"/>
<name>R0GKV2_9BRAS</name>
<comment type="similarity">
    <text evidence="1">Belongs to the formin-like family. Class-I subfamily.</text>
</comment>
<protein>
    <recommendedName>
        <fullName evidence="2">Formin-like protein</fullName>
    </recommendedName>
</protein>
<dbReference type="Gene3D" id="1.20.58.2220">
    <property type="entry name" value="Formin, FH2 domain"/>
    <property type="match status" value="1"/>
</dbReference>
<proteinExistence type="inferred from homology"/>
<dbReference type="KEGG" id="crb:17877166"/>
<dbReference type="InterPro" id="IPR027643">
    <property type="entry name" value="Formin-like_plant"/>
</dbReference>
<feature type="non-terminal residue" evidence="5">
    <location>
        <position position="1"/>
    </location>
</feature>
<evidence type="ECO:0000256" key="2">
    <source>
        <dbReference type="RuleBase" id="RU361260"/>
    </source>
</evidence>
<dbReference type="OrthoDB" id="1668162at2759"/>
<keyword evidence="3" id="KW-0472">Membrane</keyword>
<dbReference type="SMART" id="SM00498">
    <property type="entry name" value="FH2"/>
    <property type="match status" value="1"/>
</dbReference>
<evidence type="ECO:0000256" key="1">
    <source>
        <dbReference type="ARBA" id="ARBA00025793"/>
    </source>
</evidence>
<dbReference type="AlphaFoldDB" id="R0GKV2"/>
<sequence>CLSEREREALQRKMQNFWFAIFIFLLICAPPSLLTYASAVTLSRRLLYDYDSPLPPPISPISPPFFPTYSSSSPPPLPPSPPPPTFAVFPTFPANISALVLPRSSKPHHASPTLLLPAISAVLAVATVLGLALFLYGRYQGQNRHVKNSHCPSSNTSSYDDEQSHITTNFNMAATTSPSQVFYLNTEESEHIRTGGTYFLKQDSPEIRPLPPLPLRSFQHNYETEVNEEDGEEEEDVFFSPMASLPGSETSSPSHSCSSSCSGWVSPARSFSMNMSPPNPRYSDATNLQSPSPERLRVRKHNGNGSASLRMFSFWNQNVGFGFPRISSASTSPDRGFIRTPLSSLYSSVSTSPDGLFRKFLDSSPPIWNDFSRNVKSVLLSHSASSRRDFVINIGESSTQQSKIATVPALPPPTRPPPLVPPSQPFVVQNDVKKLSFSDQPPKQLPWDRLRSSSFKLDKEMVETLFIANSSNPRDLPILNQETKVLDPRKAQNIATLLQLLNLTTNDVCQAILEGNCDALGAELLECLLRLAPTKEEERRLKSFSEDSIKLGPAERFLKELLHVPFVFKRVGALLFVANFQSEIKRLRKSFSVVQVACEELSNSRMFSLLLDGVLKTGNMMNGGTNHCGDAHDFKLDTLFKLVDGRSSLVHFVAQEIIKSDGGMRALEGIRNLNSELSNVKKSADIEYGVLRSDVSKLCQGLKNIEELLLLSEESGASGDQWLKFREKMVRFLKTAAEEIVKIKIRESSTLSALEEVTEQFNGDSSKEGHTMRIFMIVRDFLSVLDKVCNQMGD</sequence>
<dbReference type="Proteomes" id="UP000029121">
    <property type="component" value="Unassembled WGS sequence"/>
</dbReference>
<feature type="transmembrane region" description="Helical" evidence="3">
    <location>
        <begin position="17"/>
        <end position="39"/>
    </location>
</feature>
<dbReference type="PROSITE" id="PS51444">
    <property type="entry name" value="FH2"/>
    <property type="match status" value="1"/>
</dbReference>
<evidence type="ECO:0000313" key="6">
    <source>
        <dbReference type="Proteomes" id="UP000029121"/>
    </source>
</evidence>